<dbReference type="InterPro" id="IPR048433">
    <property type="entry name" value="YNCE-like_beta-prop"/>
</dbReference>
<dbReference type="SUPFAM" id="SSF50974">
    <property type="entry name" value="Nitrous oxide reductase, N-terminal domain"/>
    <property type="match status" value="1"/>
</dbReference>
<feature type="region of interest" description="Disordered" evidence="2">
    <location>
        <begin position="36"/>
        <end position="60"/>
    </location>
</feature>
<dbReference type="InterPro" id="IPR051200">
    <property type="entry name" value="Host-pathogen_enzymatic-act"/>
</dbReference>
<comment type="caution">
    <text evidence="4">The sequence shown here is derived from an EMBL/GenBank/DDBJ whole genome shotgun (WGS) entry which is preliminary data.</text>
</comment>
<dbReference type="InterPro" id="IPR011045">
    <property type="entry name" value="N2O_reductase_N"/>
</dbReference>
<evidence type="ECO:0000313" key="4">
    <source>
        <dbReference type="EMBL" id="GAA3805629.1"/>
    </source>
</evidence>
<dbReference type="PANTHER" id="PTHR47197">
    <property type="entry name" value="PROTEIN NIRF"/>
    <property type="match status" value="1"/>
</dbReference>
<dbReference type="RefSeq" id="WP_344938524.1">
    <property type="nucleotide sequence ID" value="NZ_BAAAZR010000004.1"/>
</dbReference>
<dbReference type="InterPro" id="IPR011964">
    <property type="entry name" value="YVTN_b-propeller_repeat"/>
</dbReference>
<dbReference type="PANTHER" id="PTHR47197:SF3">
    <property type="entry name" value="DIHYDRO-HEME D1 DEHYDROGENASE"/>
    <property type="match status" value="1"/>
</dbReference>
<evidence type="ECO:0000256" key="1">
    <source>
        <dbReference type="ARBA" id="ARBA00022729"/>
    </source>
</evidence>
<reference evidence="5" key="1">
    <citation type="journal article" date="2019" name="Int. J. Syst. Evol. Microbiol.">
        <title>The Global Catalogue of Microorganisms (GCM) 10K type strain sequencing project: providing services to taxonomists for standard genome sequencing and annotation.</title>
        <authorList>
            <consortium name="The Broad Institute Genomics Platform"/>
            <consortium name="The Broad Institute Genome Sequencing Center for Infectious Disease"/>
            <person name="Wu L."/>
            <person name="Ma J."/>
        </authorList>
    </citation>
    <scope>NUCLEOTIDE SEQUENCE [LARGE SCALE GENOMIC DNA]</scope>
    <source>
        <strain evidence="5">JCM 16908</strain>
    </source>
</reference>
<sequence length="398" mass="42785">MRRWTTERQPARTVRWGIQALVTGTVVGLTACSGGGAESRNAEVPSAPPPAAVTVEPEAHGGKKAATVDVYANDRPGMLSPVVQGFPSLVYVPNSDSGTVSVIDPKTYQVIRRFKVGARPQHVVPSWDLKTLWVNNNEGNTLTPIDPATGRPGRPIPVEDPYNLYFTPDGATALVMAERLNRLDFRDPATFKLRESLDMPCRGINHADFTLDGSTFLASCEFSGHLVVVDLARRKVGQVVNLPGHHNMPQDVKLSPDGGTFYVADMAQGGVWRVDSGSFKVEGFVRTGAGAHGLYVSRDSKVLYVSNRGAGSVSVVSFAKRRPIATWRIPGGGSPDMGGVSADGRRLWLTGRYNSVVYVFDTGDGHLVRKIPVDAGPHGLAVYPQPGLHSLGHTGVFR</sequence>
<dbReference type="PROSITE" id="PS51257">
    <property type="entry name" value="PROKAR_LIPOPROTEIN"/>
    <property type="match status" value="1"/>
</dbReference>
<proteinExistence type="predicted"/>
<keyword evidence="1" id="KW-0732">Signal</keyword>
<accession>A0ABP7I0K8</accession>
<dbReference type="InterPro" id="IPR015943">
    <property type="entry name" value="WD40/YVTN_repeat-like_dom_sf"/>
</dbReference>
<dbReference type="Proteomes" id="UP001500888">
    <property type="component" value="Unassembled WGS sequence"/>
</dbReference>
<name>A0ABP7I0K8_9ACTN</name>
<evidence type="ECO:0000256" key="2">
    <source>
        <dbReference type="SAM" id="MobiDB-lite"/>
    </source>
</evidence>
<dbReference type="EMBL" id="BAAAZR010000004">
    <property type="protein sequence ID" value="GAA3805629.1"/>
    <property type="molecule type" value="Genomic_DNA"/>
</dbReference>
<dbReference type="Gene3D" id="2.130.10.10">
    <property type="entry name" value="YVTN repeat-like/Quinoprotein amine dehydrogenase"/>
    <property type="match status" value="2"/>
</dbReference>
<keyword evidence="5" id="KW-1185">Reference proteome</keyword>
<feature type="domain" description="YNCE-like beta-propeller" evidence="3">
    <location>
        <begin position="88"/>
        <end position="380"/>
    </location>
</feature>
<evidence type="ECO:0000259" key="3">
    <source>
        <dbReference type="Pfam" id="PF21783"/>
    </source>
</evidence>
<evidence type="ECO:0000313" key="5">
    <source>
        <dbReference type="Proteomes" id="UP001500888"/>
    </source>
</evidence>
<dbReference type="NCBIfam" id="TIGR02276">
    <property type="entry name" value="beta_rpt_yvtn"/>
    <property type="match status" value="1"/>
</dbReference>
<dbReference type="Pfam" id="PF21783">
    <property type="entry name" value="YNCE"/>
    <property type="match status" value="1"/>
</dbReference>
<organism evidence="4 5">
    <name type="scientific">Sphaerisporangium flaviroseum</name>
    <dbReference type="NCBI Taxonomy" id="509199"/>
    <lineage>
        <taxon>Bacteria</taxon>
        <taxon>Bacillati</taxon>
        <taxon>Actinomycetota</taxon>
        <taxon>Actinomycetes</taxon>
        <taxon>Streptosporangiales</taxon>
        <taxon>Streptosporangiaceae</taxon>
        <taxon>Sphaerisporangium</taxon>
    </lineage>
</organism>
<gene>
    <name evidence="4" type="ORF">GCM10022226_27110</name>
</gene>
<protein>
    <recommendedName>
        <fullName evidence="3">YNCE-like beta-propeller domain-containing protein</fullName>
    </recommendedName>
</protein>